<dbReference type="OrthoDB" id="1925287at2759"/>
<dbReference type="AlphaFoldDB" id="A0A2P5WT30"/>
<dbReference type="InterPro" id="IPR029063">
    <property type="entry name" value="SAM-dependent_MTases_sf"/>
</dbReference>
<dbReference type="Proteomes" id="UP000239757">
    <property type="component" value="Unassembled WGS sequence"/>
</dbReference>
<accession>A0A2P5WT30</accession>
<proteinExistence type="predicted"/>
<dbReference type="EC" id="2.1.1.220" evidence="2"/>
<comment type="subcellular location">
    <subcellularLocation>
        <location evidence="1">Nucleus</location>
    </subcellularLocation>
</comment>
<feature type="compositionally biased region" description="Basic and acidic residues" evidence="8">
    <location>
        <begin position="70"/>
        <end position="89"/>
    </location>
</feature>
<keyword evidence="5" id="KW-0949">S-adenosyl-L-methionine</keyword>
<dbReference type="PANTHER" id="PTHR12133:SF2">
    <property type="entry name" value="TRNA (ADENINE(58)-N(1))-METHYLTRANSFERASE CATALYTIC SUBUNIT TRMT61A"/>
    <property type="match status" value="1"/>
</dbReference>
<dbReference type="GO" id="GO:0030488">
    <property type="term" value="P:tRNA methylation"/>
    <property type="evidence" value="ECO:0007669"/>
    <property type="project" value="InterPro"/>
</dbReference>
<sequence length="313" mass="34247">MELCVPSHRASNKCNVHVKLLDLRLQPGATQANSVQSADAILAYHQVLKEASRLYAESWVRDIGPDLRPNNYEKDDGTEGKSNGDKRSTGTEPSTLEDIGEELYFVISYLEINRGGFLYLLASTPELWTLVLSHRTQILYIADISFVIMYLEVVPGCLVLESGTGSGSLTTLFARAVAPTGHVYTFDFHEQRAASARFKKSVQVDVLFEIQDSVAVMLRKRTSRGTGISTLVTMGVRDIQGEGFPDQFSGLADSVFLDLPQPWLAIPSDLTLQVNDGIPPHALHARGGCLQVKQVWGACSNSHGLAISLNSRA</sequence>
<evidence type="ECO:0000259" key="9">
    <source>
        <dbReference type="Pfam" id="PF08704"/>
    </source>
</evidence>
<evidence type="ECO:0000256" key="2">
    <source>
        <dbReference type="ARBA" id="ARBA00012796"/>
    </source>
</evidence>
<gene>
    <name evidence="10" type="ORF">GOBAR_AA26432</name>
</gene>
<evidence type="ECO:0000256" key="3">
    <source>
        <dbReference type="ARBA" id="ARBA00022603"/>
    </source>
</evidence>
<reference evidence="10 11" key="1">
    <citation type="submission" date="2015-01" db="EMBL/GenBank/DDBJ databases">
        <title>Genome of allotetraploid Gossypium barbadense reveals genomic plasticity and fiber elongation in cotton evolution.</title>
        <authorList>
            <person name="Chen X."/>
            <person name="Liu X."/>
            <person name="Zhao B."/>
            <person name="Zheng H."/>
            <person name="Hu Y."/>
            <person name="Lu G."/>
            <person name="Yang C."/>
            <person name="Chen J."/>
            <person name="Shan C."/>
            <person name="Zhang L."/>
            <person name="Zhou Y."/>
            <person name="Wang L."/>
            <person name="Guo W."/>
            <person name="Bai Y."/>
            <person name="Ruan J."/>
            <person name="Shangguan X."/>
            <person name="Mao Y."/>
            <person name="Jiang J."/>
            <person name="Zhu Y."/>
            <person name="Lei J."/>
            <person name="Kang H."/>
            <person name="Chen S."/>
            <person name="He X."/>
            <person name="Wang R."/>
            <person name="Wang Y."/>
            <person name="Chen J."/>
            <person name="Wang L."/>
            <person name="Yu S."/>
            <person name="Wang B."/>
            <person name="Wei J."/>
            <person name="Song S."/>
            <person name="Lu X."/>
            <person name="Gao Z."/>
            <person name="Gu W."/>
            <person name="Deng X."/>
            <person name="Ma D."/>
            <person name="Wang S."/>
            <person name="Liang W."/>
            <person name="Fang L."/>
            <person name="Cai C."/>
            <person name="Zhu X."/>
            <person name="Zhou B."/>
            <person name="Zhang Y."/>
            <person name="Chen Z."/>
            <person name="Xu S."/>
            <person name="Zhu R."/>
            <person name="Wang S."/>
            <person name="Zhang T."/>
            <person name="Zhao G."/>
        </authorList>
    </citation>
    <scope>NUCLEOTIDE SEQUENCE [LARGE SCALE GENOMIC DNA]</scope>
    <source>
        <strain evidence="11">cv. Xinhai21</strain>
        <tissue evidence="10">Leaf</tissue>
    </source>
</reference>
<dbReference type="PANTHER" id="PTHR12133">
    <property type="entry name" value="TRNA (ADENINE(58)-N(1))-METHYLTRANSFERASE"/>
    <property type="match status" value="1"/>
</dbReference>
<keyword evidence="7" id="KW-0539">Nucleus</keyword>
<dbReference type="GO" id="GO:0031515">
    <property type="term" value="C:tRNA (m1A) methyltransferase complex"/>
    <property type="evidence" value="ECO:0007669"/>
    <property type="project" value="InterPro"/>
</dbReference>
<keyword evidence="4" id="KW-0808">Transferase</keyword>
<name>A0A2P5WT30_GOSBA</name>
<organism evidence="10 11">
    <name type="scientific">Gossypium barbadense</name>
    <name type="common">Sea Island cotton</name>
    <name type="synonym">Hibiscus barbadensis</name>
    <dbReference type="NCBI Taxonomy" id="3634"/>
    <lineage>
        <taxon>Eukaryota</taxon>
        <taxon>Viridiplantae</taxon>
        <taxon>Streptophyta</taxon>
        <taxon>Embryophyta</taxon>
        <taxon>Tracheophyta</taxon>
        <taxon>Spermatophyta</taxon>
        <taxon>Magnoliopsida</taxon>
        <taxon>eudicotyledons</taxon>
        <taxon>Gunneridae</taxon>
        <taxon>Pentapetalae</taxon>
        <taxon>rosids</taxon>
        <taxon>malvids</taxon>
        <taxon>Malvales</taxon>
        <taxon>Malvaceae</taxon>
        <taxon>Malvoideae</taxon>
        <taxon>Gossypium</taxon>
    </lineage>
</organism>
<evidence type="ECO:0000313" key="11">
    <source>
        <dbReference type="Proteomes" id="UP000239757"/>
    </source>
</evidence>
<evidence type="ECO:0000256" key="5">
    <source>
        <dbReference type="ARBA" id="ARBA00022691"/>
    </source>
</evidence>
<feature type="domain" description="tRNA (adenine(58)-N(1))-methyltransferase catalytic subunit TRM61 C-terminal" evidence="9">
    <location>
        <begin position="116"/>
        <end position="198"/>
    </location>
</feature>
<dbReference type="GO" id="GO:0005634">
    <property type="term" value="C:nucleus"/>
    <property type="evidence" value="ECO:0007669"/>
    <property type="project" value="UniProtKB-SubCell"/>
</dbReference>
<dbReference type="InterPro" id="IPR049470">
    <property type="entry name" value="TRM61_C"/>
</dbReference>
<protein>
    <recommendedName>
        <fullName evidence="2">tRNA (adenine(58)-N(1))-methyltransferase</fullName>
        <ecNumber evidence="2">2.1.1.220</ecNumber>
    </recommendedName>
</protein>
<evidence type="ECO:0000256" key="1">
    <source>
        <dbReference type="ARBA" id="ARBA00004123"/>
    </source>
</evidence>
<dbReference type="GO" id="GO:0160107">
    <property type="term" value="F:tRNA (adenine(58)-N1)-methyltransferase activity"/>
    <property type="evidence" value="ECO:0007669"/>
    <property type="project" value="UniProtKB-EC"/>
</dbReference>
<keyword evidence="6" id="KW-0819">tRNA processing</keyword>
<evidence type="ECO:0000256" key="6">
    <source>
        <dbReference type="ARBA" id="ARBA00022694"/>
    </source>
</evidence>
<feature type="region of interest" description="Disordered" evidence="8">
    <location>
        <begin position="70"/>
        <end position="94"/>
    </location>
</feature>
<dbReference type="Pfam" id="PF08704">
    <property type="entry name" value="GCD14"/>
    <property type="match status" value="2"/>
</dbReference>
<keyword evidence="3" id="KW-0489">Methyltransferase</keyword>
<evidence type="ECO:0000256" key="7">
    <source>
        <dbReference type="ARBA" id="ARBA00023242"/>
    </source>
</evidence>
<dbReference type="EMBL" id="KZ666589">
    <property type="protein sequence ID" value="PPR94242.1"/>
    <property type="molecule type" value="Genomic_DNA"/>
</dbReference>
<evidence type="ECO:0000313" key="10">
    <source>
        <dbReference type="EMBL" id="PPR94242.1"/>
    </source>
</evidence>
<dbReference type="SUPFAM" id="SSF53335">
    <property type="entry name" value="S-adenosyl-L-methionine-dependent methyltransferases"/>
    <property type="match status" value="1"/>
</dbReference>
<evidence type="ECO:0000256" key="8">
    <source>
        <dbReference type="SAM" id="MobiDB-lite"/>
    </source>
</evidence>
<dbReference type="InterPro" id="IPR014816">
    <property type="entry name" value="tRNA_MeTrfase_Gcd14"/>
</dbReference>
<feature type="domain" description="tRNA (adenine(58)-N(1))-methyltransferase catalytic subunit TRM61 C-terminal" evidence="9">
    <location>
        <begin position="224"/>
        <end position="270"/>
    </location>
</feature>
<evidence type="ECO:0000256" key="4">
    <source>
        <dbReference type="ARBA" id="ARBA00022679"/>
    </source>
</evidence>
<dbReference type="PROSITE" id="PS51620">
    <property type="entry name" value="SAM_TRM61"/>
    <property type="match status" value="1"/>
</dbReference>
<dbReference type="Gene3D" id="3.40.50.150">
    <property type="entry name" value="Vaccinia Virus protein VP39"/>
    <property type="match status" value="1"/>
</dbReference>